<keyword evidence="1" id="KW-0732">Signal</keyword>
<dbReference type="Proteomes" id="UP001449225">
    <property type="component" value="Unassembled WGS sequence"/>
</dbReference>
<feature type="signal peptide" evidence="1">
    <location>
        <begin position="1"/>
        <end position="26"/>
    </location>
</feature>
<dbReference type="EMBL" id="JBBMRA010000015">
    <property type="protein sequence ID" value="MEM5537506.1"/>
    <property type="molecule type" value="Genomic_DNA"/>
</dbReference>
<evidence type="ECO:0000256" key="1">
    <source>
        <dbReference type="SAM" id="SignalP"/>
    </source>
</evidence>
<reference evidence="2 3" key="1">
    <citation type="submission" date="2024-03" db="EMBL/GenBank/DDBJ databases">
        <title>Community enrichment and isolation of bacterial strains for fucoidan degradation.</title>
        <authorList>
            <person name="Sichert A."/>
        </authorList>
    </citation>
    <scope>NUCLEOTIDE SEQUENCE [LARGE SCALE GENOMIC DNA]</scope>
    <source>
        <strain evidence="2 3">AS76</strain>
    </source>
</reference>
<dbReference type="RefSeq" id="WP_342854839.1">
    <property type="nucleotide sequence ID" value="NZ_JBBMRA010000015.1"/>
</dbReference>
<protein>
    <recommendedName>
        <fullName evidence="4">Secreted protein</fullName>
    </recommendedName>
</protein>
<feature type="chain" id="PRO_5045374058" description="Secreted protein" evidence="1">
    <location>
        <begin position="27"/>
        <end position="133"/>
    </location>
</feature>
<evidence type="ECO:0000313" key="2">
    <source>
        <dbReference type="EMBL" id="MEM5537506.1"/>
    </source>
</evidence>
<keyword evidence="3" id="KW-1185">Reference proteome</keyword>
<comment type="caution">
    <text evidence="2">The sequence shown here is derived from an EMBL/GenBank/DDBJ whole genome shotgun (WGS) entry which is preliminary data.</text>
</comment>
<name>A0ABU9TUX0_9GAMM</name>
<evidence type="ECO:0000313" key="3">
    <source>
        <dbReference type="Proteomes" id="UP001449225"/>
    </source>
</evidence>
<organism evidence="2 3">
    <name type="scientific">Neptuniibacter pectenicola</name>
    <dbReference type="NCBI Taxonomy" id="1806669"/>
    <lineage>
        <taxon>Bacteria</taxon>
        <taxon>Pseudomonadati</taxon>
        <taxon>Pseudomonadota</taxon>
        <taxon>Gammaproteobacteria</taxon>
        <taxon>Oceanospirillales</taxon>
        <taxon>Oceanospirillaceae</taxon>
        <taxon>Neptuniibacter</taxon>
    </lineage>
</organism>
<accession>A0ABU9TUX0</accession>
<evidence type="ECO:0008006" key="4">
    <source>
        <dbReference type="Google" id="ProtNLM"/>
    </source>
</evidence>
<sequence>MNRTFKLIIASAGLSVFSLLPMAAHADDSRYQCTYTHAIFTAPFMKTPGTRNCPESHCKYEILISGASGSINGVSGFNVEQSDSTVTLSRTAKDPIMGGMDTTTLTINKTDMSFEAVKTTTPSVVLTTRGNCS</sequence>
<proteinExistence type="predicted"/>
<gene>
    <name evidence="2" type="ORF">WNY58_14035</name>
</gene>